<dbReference type="EMBL" id="QQWG01000004">
    <property type="protein sequence ID" value="RRG22936.1"/>
    <property type="molecule type" value="Genomic_DNA"/>
</dbReference>
<dbReference type="Pfam" id="PF02687">
    <property type="entry name" value="FtsX"/>
    <property type="match status" value="1"/>
</dbReference>
<dbReference type="AlphaFoldDB" id="A0A425Y498"/>
<protein>
    <recommendedName>
        <fullName evidence="7">ABC3 transporter permease C-terminal domain-containing protein</fullName>
    </recommendedName>
</protein>
<comment type="subcellular location">
    <subcellularLocation>
        <location evidence="1">Cell membrane</location>
        <topology evidence="1">Multi-pass membrane protein</topology>
    </subcellularLocation>
</comment>
<organism evidence="8 9">
    <name type="scientific">Ancylomarina euxinus</name>
    <dbReference type="NCBI Taxonomy" id="2283627"/>
    <lineage>
        <taxon>Bacteria</taxon>
        <taxon>Pseudomonadati</taxon>
        <taxon>Bacteroidota</taxon>
        <taxon>Bacteroidia</taxon>
        <taxon>Marinilabiliales</taxon>
        <taxon>Marinifilaceae</taxon>
        <taxon>Ancylomarina</taxon>
    </lineage>
</organism>
<feature type="transmembrane region" description="Helical" evidence="6">
    <location>
        <begin position="6"/>
        <end position="28"/>
    </location>
</feature>
<feature type="transmembrane region" description="Helical" evidence="6">
    <location>
        <begin position="49"/>
        <end position="76"/>
    </location>
</feature>
<sequence>MSTVVTISALFTMLIASFGLFGLTLFLAQSRTKEIGIKKVMGCSNSTIIYSFLRLNMIYVILAVLISIPITIYAMSEWLSNYSVRVEIQWWFFVVAFLIAALVVSFTVIIQSYRAAKLNPVDAIKCE</sequence>
<feature type="transmembrane region" description="Helical" evidence="6">
    <location>
        <begin position="88"/>
        <end position="110"/>
    </location>
</feature>
<keyword evidence="5 6" id="KW-0472">Membrane</keyword>
<feature type="domain" description="ABC3 transporter permease C-terminal" evidence="7">
    <location>
        <begin position="7"/>
        <end position="120"/>
    </location>
</feature>
<gene>
    <name evidence="8" type="ORF">DWB61_05715</name>
</gene>
<evidence type="ECO:0000256" key="6">
    <source>
        <dbReference type="SAM" id="Phobius"/>
    </source>
</evidence>
<dbReference type="Proteomes" id="UP000285794">
    <property type="component" value="Unassembled WGS sequence"/>
</dbReference>
<proteinExistence type="predicted"/>
<dbReference type="GO" id="GO:0005886">
    <property type="term" value="C:plasma membrane"/>
    <property type="evidence" value="ECO:0007669"/>
    <property type="project" value="UniProtKB-SubCell"/>
</dbReference>
<dbReference type="PANTHER" id="PTHR30572">
    <property type="entry name" value="MEMBRANE COMPONENT OF TRANSPORTER-RELATED"/>
    <property type="match status" value="1"/>
</dbReference>
<evidence type="ECO:0000256" key="1">
    <source>
        <dbReference type="ARBA" id="ARBA00004651"/>
    </source>
</evidence>
<evidence type="ECO:0000256" key="3">
    <source>
        <dbReference type="ARBA" id="ARBA00022692"/>
    </source>
</evidence>
<evidence type="ECO:0000256" key="2">
    <source>
        <dbReference type="ARBA" id="ARBA00022475"/>
    </source>
</evidence>
<dbReference type="InterPro" id="IPR003838">
    <property type="entry name" value="ABC3_permease_C"/>
</dbReference>
<dbReference type="GO" id="GO:0022857">
    <property type="term" value="F:transmembrane transporter activity"/>
    <property type="evidence" value="ECO:0007669"/>
    <property type="project" value="TreeGrafter"/>
</dbReference>
<dbReference type="OrthoDB" id="973976at2"/>
<evidence type="ECO:0000256" key="4">
    <source>
        <dbReference type="ARBA" id="ARBA00022989"/>
    </source>
</evidence>
<comment type="caution">
    <text evidence="8">The sequence shown here is derived from an EMBL/GenBank/DDBJ whole genome shotgun (WGS) entry which is preliminary data.</text>
</comment>
<keyword evidence="9" id="KW-1185">Reference proteome</keyword>
<dbReference type="InterPro" id="IPR050250">
    <property type="entry name" value="Macrolide_Exporter_MacB"/>
</dbReference>
<evidence type="ECO:0000313" key="9">
    <source>
        <dbReference type="Proteomes" id="UP000285794"/>
    </source>
</evidence>
<accession>A0A425Y498</accession>
<dbReference type="RefSeq" id="WP_125029936.1">
    <property type="nucleotide sequence ID" value="NZ_JAPXVP010000004.1"/>
</dbReference>
<evidence type="ECO:0000259" key="7">
    <source>
        <dbReference type="Pfam" id="PF02687"/>
    </source>
</evidence>
<evidence type="ECO:0000313" key="8">
    <source>
        <dbReference type="EMBL" id="RRG22936.1"/>
    </source>
</evidence>
<name>A0A425Y498_9BACT</name>
<keyword evidence="2" id="KW-1003">Cell membrane</keyword>
<reference evidence="8 9" key="1">
    <citation type="submission" date="2018-07" db="EMBL/GenBank/DDBJ databases">
        <title>Draft genome sequence of Ancylomarina sp. M1P.</title>
        <authorList>
            <person name="Yadav S."/>
            <person name="Villanueva L."/>
            <person name="Damste J.S.S."/>
        </authorList>
    </citation>
    <scope>NUCLEOTIDE SEQUENCE [LARGE SCALE GENOMIC DNA]</scope>
    <source>
        <strain evidence="8 9">M1P</strain>
    </source>
</reference>
<keyword evidence="3 6" id="KW-0812">Transmembrane</keyword>
<keyword evidence="4 6" id="KW-1133">Transmembrane helix</keyword>
<evidence type="ECO:0000256" key="5">
    <source>
        <dbReference type="ARBA" id="ARBA00023136"/>
    </source>
</evidence>
<dbReference type="PANTHER" id="PTHR30572:SF18">
    <property type="entry name" value="ABC-TYPE MACROLIDE FAMILY EXPORT SYSTEM PERMEASE COMPONENT 2"/>
    <property type="match status" value="1"/>
</dbReference>